<protein>
    <submittedName>
        <fullName evidence="1">Histidine phosphatase family protein</fullName>
    </submittedName>
</protein>
<dbReference type="SMART" id="SM00855">
    <property type="entry name" value="PGAM"/>
    <property type="match status" value="1"/>
</dbReference>
<dbReference type="InterPro" id="IPR029033">
    <property type="entry name" value="His_PPase_superfam"/>
</dbReference>
<keyword evidence="2" id="KW-1185">Reference proteome</keyword>
<name>A0ABU9BG46_9BURK</name>
<dbReference type="Proteomes" id="UP001368500">
    <property type="component" value="Unassembled WGS sequence"/>
</dbReference>
<dbReference type="SUPFAM" id="SSF53254">
    <property type="entry name" value="Phosphoglycerate mutase-like"/>
    <property type="match status" value="1"/>
</dbReference>
<sequence>MWSVSSPGAATLDLWLWRHPRPRGVAGRCIGRTDVRVDPRRAKRLAHRIRAAQRRHGGPAEIWTSPLRRCADVAAWLGRWGWTVRTDAALLELDFGAWDGRPWSAVPWSAVAAWEADFAGHAPGGGESLQAMALRLDGWVRSFAAAGTDGGARRWVVAHAGAMRLLQRRADGLPATVERAADWPAPPRYARLMRVPISGQPGT</sequence>
<accession>A0ABU9BG46</accession>
<gene>
    <name evidence="1" type="ORF">AACH11_18080</name>
</gene>
<proteinExistence type="predicted"/>
<evidence type="ECO:0000313" key="2">
    <source>
        <dbReference type="Proteomes" id="UP001368500"/>
    </source>
</evidence>
<reference evidence="1 2" key="1">
    <citation type="submission" date="2024-04" db="EMBL/GenBank/DDBJ databases">
        <title>Novel species of the genus Ideonella isolated from streams.</title>
        <authorList>
            <person name="Lu H."/>
        </authorList>
    </citation>
    <scope>NUCLEOTIDE SEQUENCE [LARGE SCALE GENOMIC DNA]</scope>
    <source>
        <strain evidence="1 2">BYS139W</strain>
    </source>
</reference>
<evidence type="ECO:0000313" key="1">
    <source>
        <dbReference type="EMBL" id="MEK8027872.1"/>
    </source>
</evidence>
<organism evidence="1 2">
    <name type="scientific">Pseudaquabacterium rugosum</name>
    <dbReference type="NCBI Taxonomy" id="2984194"/>
    <lineage>
        <taxon>Bacteria</taxon>
        <taxon>Pseudomonadati</taxon>
        <taxon>Pseudomonadota</taxon>
        <taxon>Betaproteobacteria</taxon>
        <taxon>Burkholderiales</taxon>
        <taxon>Sphaerotilaceae</taxon>
        <taxon>Pseudaquabacterium</taxon>
    </lineage>
</organism>
<comment type="caution">
    <text evidence="1">The sequence shown here is derived from an EMBL/GenBank/DDBJ whole genome shotgun (WGS) entry which is preliminary data.</text>
</comment>
<dbReference type="EMBL" id="JBBUTF010000017">
    <property type="protein sequence ID" value="MEK8027872.1"/>
    <property type="molecule type" value="Genomic_DNA"/>
</dbReference>
<dbReference type="Gene3D" id="3.40.50.1240">
    <property type="entry name" value="Phosphoglycerate mutase-like"/>
    <property type="match status" value="1"/>
</dbReference>
<dbReference type="InterPro" id="IPR013078">
    <property type="entry name" value="His_Pase_superF_clade-1"/>
</dbReference>
<dbReference type="Pfam" id="PF00300">
    <property type="entry name" value="His_Phos_1"/>
    <property type="match status" value="1"/>
</dbReference>
<dbReference type="RefSeq" id="WP_341375652.1">
    <property type="nucleotide sequence ID" value="NZ_JBBUTF010000017.1"/>
</dbReference>